<reference evidence="3 4" key="1">
    <citation type="journal article" date="2024" name="Nat. Commun.">
        <title>Phylogenomics reveals the evolutionary origins of lichenization in chlorophyte algae.</title>
        <authorList>
            <person name="Puginier C."/>
            <person name="Libourel C."/>
            <person name="Otte J."/>
            <person name="Skaloud P."/>
            <person name="Haon M."/>
            <person name="Grisel S."/>
            <person name="Petersen M."/>
            <person name="Berrin J.G."/>
            <person name="Delaux P.M."/>
            <person name="Dal Grande F."/>
            <person name="Keller J."/>
        </authorList>
    </citation>
    <scope>NUCLEOTIDE SEQUENCE [LARGE SCALE GENOMIC DNA]</scope>
    <source>
        <strain evidence="3 4">SAG 2145</strain>
    </source>
</reference>
<name>A0AAW1RAQ7_9CHLO</name>
<dbReference type="Proteomes" id="UP001438707">
    <property type="component" value="Unassembled WGS sequence"/>
</dbReference>
<organism evidence="3 4">
    <name type="scientific">Apatococcus lobatus</name>
    <dbReference type="NCBI Taxonomy" id="904363"/>
    <lineage>
        <taxon>Eukaryota</taxon>
        <taxon>Viridiplantae</taxon>
        <taxon>Chlorophyta</taxon>
        <taxon>core chlorophytes</taxon>
        <taxon>Trebouxiophyceae</taxon>
        <taxon>Chlorellales</taxon>
        <taxon>Chlorellaceae</taxon>
        <taxon>Apatococcus</taxon>
    </lineage>
</organism>
<comment type="caution">
    <text evidence="3">The sequence shown here is derived from an EMBL/GenBank/DDBJ whole genome shotgun (WGS) entry which is preliminary data.</text>
</comment>
<feature type="coiled-coil region" evidence="1">
    <location>
        <begin position="122"/>
        <end position="149"/>
    </location>
</feature>
<protein>
    <submittedName>
        <fullName evidence="3">Uncharacterized protein</fullName>
    </submittedName>
</protein>
<gene>
    <name evidence="3" type="ORF">WJX74_000364</name>
</gene>
<feature type="compositionally biased region" description="Basic and acidic residues" evidence="2">
    <location>
        <begin position="101"/>
        <end position="110"/>
    </location>
</feature>
<dbReference type="EMBL" id="JALJOS010000015">
    <property type="protein sequence ID" value="KAK9830653.1"/>
    <property type="molecule type" value="Genomic_DNA"/>
</dbReference>
<accession>A0AAW1RAQ7</accession>
<keyword evidence="1" id="KW-0175">Coiled coil</keyword>
<evidence type="ECO:0000256" key="2">
    <source>
        <dbReference type="SAM" id="MobiDB-lite"/>
    </source>
</evidence>
<feature type="region of interest" description="Disordered" evidence="2">
    <location>
        <begin position="53"/>
        <end position="111"/>
    </location>
</feature>
<evidence type="ECO:0000313" key="4">
    <source>
        <dbReference type="Proteomes" id="UP001438707"/>
    </source>
</evidence>
<feature type="compositionally biased region" description="Pro residues" evidence="2">
    <location>
        <begin position="63"/>
        <end position="75"/>
    </location>
</feature>
<keyword evidence="4" id="KW-1185">Reference proteome</keyword>
<evidence type="ECO:0000313" key="3">
    <source>
        <dbReference type="EMBL" id="KAK9830653.1"/>
    </source>
</evidence>
<evidence type="ECO:0000256" key="1">
    <source>
        <dbReference type="SAM" id="Coils"/>
    </source>
</evidence>
<sequence length="183" mass="20680">MPLASACLFSQRPRSFPHSQEARLIAPGRLQQIPLPQFRVAQYQRHRCISQTAVPEDVSAMPEDPPAETPEPPGNPLFSAQFQEALKGAMQRQGGDVIESGEPKKYEEPKPTAAEEVLQAGLQDSRRNIIQLENIIKALEKQQEREQKQFERLHFAYKRAQGDAAYIRSCEKRLEKASQTKSS</sequence>
<dbReference type="AlphaFoldDB" id="A0AAW1RAQ7"/>
<proteinExistence type="predicted"/>